<proteinExistence type="inferred from homology"/>
<comment type="similarity">
    <text evidence="2 6">Belongs to the YIP1 family.</text>
</comment>
<evidence type="ECO:0000256" key="2">
    <source>
        <dbReference type="ARBA" id="ARBA00010596"/>
    </source>
</evidence>
<dbReference type="EMBL" id="SNRW01000771">
    <property type="protein sequence ID" value="KAA6399350.1"/>
    <property type="molecule type" value="Genomic_DNA"/>
</dbReference>
<dbReference type="PANTHER" id="PTHR21236">
    <property type="entry name" value="GOLGI MEMBRANE PROTEIN YIP1"/>
    <property type="match status" value="1"/>
</dbReference>
<feature type="transmembrane region" description="Helical" evidence="6">
    <location>
        <begin position="191"/>
        <end position="209"/>
    </location>
</feature>
<feature type="transmembrane region" description="Helical" evidence="6">
    <location>
        <begin position="129"/>
        <end position="153"/>
    </location>
</feature>
<feature type="transmembrane region" description="Helical" evidence="6">
    <location>
        <begin position="75"/>
        <end position="93"/>
    </location>
</feature>
<dbReference type="AlphaFoldDB" id="A0A5J4WWQ7"/>
<dbReference type="GO" id="GO:0048280">
    <property type="term" value="P:vesicle fusion with Golgi apparatus"/>
    <property type="evidence" value="ECO:0007669"/>
    <property type="project" value="TreeGrafter"/>
</dbReference>
<organism evidence="8 9">
    <name type="scientific">Streblomastix strix</name>
    <dbReference type="NCBI Taxonomy" id="222440"/>
    <lineage>
        <taxon>Eukaryota</taxon>
        <taxon>Metamonada</taxon>
        <taxon>Preaxostyla</taxon>
        <taxon>Oxymonadida</taxon>
        <taxon>Streblomastigidae</taxon>
        <taxon>Streblomastix</taxon>
    </lineage>
</organism>
<sequence length="210" mass="23779">METIYKQEGMSTFFDIPYSSQQPQGPYTNTPVIEVEEEDLPILEELGIDPVDCVKRVLSVLNPMERGNPEQWQEGDLSGFLIFIISFCFLLLLKGRIHFGYVFGFSIIGSLLLYFLLNLMSISRGSSLTAYNVVSILGYSLFPLLLLTLFSVFFNLSGFFGIIITIIFVSWCTFSGTSTLIDLLGYGDIKYLVAYPLFLFFFTFALNTIF</sequence>
<keyword evidence="4 6" id="KW-1133">Transmembrane helix</keyword>
<gene>
    <name evidence="8" type="ORF">EZS28_005122</name>
</gene>
<evidence type="ECO:0000313" key="9">
    <source>
        <dbReference type="Proteomes" id="UP000324800"/>
    </source>
</evidence>
<dbReference type="Proteomes" id="UP000324800">
    <property type="component" value="Unassembled WGS sequence"/>
</dbReference>
<name>A0A5J4WWQ7_9EUKA</name>
<feature type="transmembrane region" description="Helical" evidence="6">
    <location>
        <begin position="159"/>
        <end position="184"/>
    </location>
</feature>
<dbReference type="GO" id="GO:0005802">
    <property type="term" value="C:trans-Golgi network"/>
    <property type="evidence" value="ECO:0007669"/>
    <property type="project" value="TreeGrafter"/>
</dbReference>
<feature type="transmembrane region" description="Helical" evidence="6">
    <location>
        <begin position="99"/>
        <end position="117"/>
    </location>
</feature>
<accession>A0A5J4WWQ7</accession>
<evidence type="ECO:0000256" key="4">
    <source>
        <dbReference type="ARBA" id="ARBA00022989"/>
    </source>
</evidence>
<dbReference type="GO" id="GO:0000139">
    <property type="term" value="C:Golgi membrane"/>
    <property type="evidence" value="ECO:0007669"/>
    <property type="project" value="UniProtKB-SubCell"/>
</dbReference>
<protein>
    <recommendedName>
        <fullName evidence="6">Protein YIPF</fullName>
    </recommendedName>
</protein>
<evidence type="ECO:0000256" key="5">
    <source>
        <dbReference type="ARBA" id="ARBA00023136"/>
    </source>
</evidence>
<keyword evidence="5 6" id="KW-0472">Membrane</keyword>
<dbReference type="InterPro" id="IPR045231">
    <property type="entry name" value="Yip1/4-like"/>
</dbReference>
<dbReference type="GO" id="GO:0006888">
    <property type="term" value="P:endoplasmic reticulum to Golgi vesicle-mediated transport"/>
    <property type="evidence" value="ECO:0007669"/>
    <property type="project" value="InterPro"/>
</dbReference>
<evidence type="ECO:0000256" key="6">
    <source>
        <dbReference type="RuleBase" id="RU361264"/>
    </source>
</evidence>
<comment type="subcellular location">
    <subcellularLocation>
        <location evidence="6">Golgi apparatus membrane</location>
        <topology evidence="6">Multi-pass membrane protein</topology>
    </subcellularLocation>
    <subcellularLocation>
        <location evidence="1">Membrane</location>
        <topology evidence="1">Multi-pass membrane protein</topology>
    </subcellularLocation>
</comment>
<reference evidence="8 9" key="1">
    <citation type="submission" date="2019-03" db="EMBL/GenBank/DDBJ databases">
        <title>Single cell metagenomics reveals metabolic interactions within the superorganism composed of flagellate Streblomastix strix and complex community of Bacteroidetes bacteria on its surface.</title>
        <authorList>
            <person name="Treitli S.C."/>
            <person name="Kolisko M."/>
            <person name="Husnik F."/>
            <person name="Keeling P."/>
            <person name="Hampl V."/>
        </authorList>
    </citation>
    <scope>NUCLEOTIDE SEQUENCE [LARGE SCALE GENOMIC DNA]</scope>
    <source>
        <strain evidence="8">ST1C</strain>
    </source>
</reference>
<feature type="domain" description="Yip1" evidence="7">
    <location>
        <begin position="74"/>
        <end position="205"/>
    </location>
</feature>
<dbReference type="Pfam" id="PF04893">
    <property type="entry name" value="Yip1"/>
    <property type="match status" value="1"/>
</dbReference>
<evidence type="ECO:0000313" key="8">
    <source>
        <dbReference type="EMBL" id="KAA6399350.1"/>
    </source>
</evidence>
<evidence type="ECO:0000256" key="3">
    <source>
        <dbReference type="ARBA" id="ARBA00022692"/>
    </source>
</evidence>
<evidence type="ECO:0000256" key="1">
    <source>
        <dbReference type="ARBA" id="ARBA00004141"/>
    </source>
</evidence>
<evidence type="ECO:0000259" key="7">
    <source>
        <dbReference type="Pfam" id="PF04893"/>
    </source>
</evidence>
<dbReference type="InterPro" id="IPR006977">
    <property type="entry name" value="Yip1_dom"/>
</dbReference>
<keyword evidence="3 6" id="KW-0812">Transmembrane</keyword>
<dbReference type="PANTHER" id="PTHR21236:SF2">
    <property type="entry name" value="PROTEIN YIPF"/>
    <property type="match status" value="1"/>
</dbReference>
<comment type="caution">
    <text evidence="8">The sequence shown here is derived from an EMBL/GenBank/DDBJ whole genome shotgun (WGS) entry which is preliminary data.</text>
</comment>